<name>A0A812VDD8_9DINO</name>
<evidence type="ECO:0000313" key="2">
    <source>
        <dbReference type="Proteomes" id="UP000604046"/>
    </source>
</evidence>
<evidence type="ECO:0000313" key="1">
    <source>
        <dbReference type="EMBL" id="CAE7616198.1"/>
    </source>
</evidence>
<proteinExistence type="predicted"/>
<organism evidence="1 2">
    <name type="scientific">Symbiodinium natans</name>
    <dbReference type="NCBI Taxonomy" id="878477"/>
    <lineage>
        <taxon>Eukaryota</taxon>
        <taxon>Sar</taxon>
        <taxon>Alveolata</taxon>
        <taxon>Dinophyceae</taxon>
        <taxon>Suessiales</taxon>
        <taxon>Symbiodiniaceae</taxon>
        <taxon>Symbiodinium</taxon>
    </lineage>
</organism>
<reference evidence="1" key="1">
    <citation type="submission" date="2021-02" db="EMBL/GenBank/DDBJ databases">
        <authorList>
            <person name="Dougan E. K."/>
            <person name="Rhodes N."/>
            <person name="Thang M."/>
            <person name="Chan C."/>
        </authorList>
    </citation>
    <scope>NUCLEOTIDE SEQUENCE</scope>
</reference>
<protein>
    <submittedName>
        <fullName evidence="1">Uncharacterized protein</fullName>
    </submittedName>
</protein>
<dbReference type="Proteomes" id="UP000604046">
    <property type="component" value="Unassembled WGS sequence"/>
</dbReference>
<keyword evidence="2" id="KW-1185">Reference proteome</keyword>
<dbReference type="AlphaFoldDB" id="A0A812VDD8"/>
<accession>A0A812VDD8</accession>
<gene>
    <name evidence="1" type="ORF">SNAT2548_LOCUS35027</name>
</gene>
<sequence length="282" mass="31412">MRKSPRTAGALLIRERALHKDVPARLGASRLSQEWCKHAMAPNTIKRTWQQANMQDGLPLWLEICEVARALRDSRRKLLANCLASQHYNEQPGHTPGHTPGCARVSATKTAAAQNVSSVAVQAERKHEFRRCYGTGFTFLSMPDRAHCALQAFPSSNPVLFVIRPGSCLASKQPRHRLFALSHPFPPDVAAAIGKGFDVSYMLYEAGISAESWQSAFEEVSGRTMLMPLPLLYTLHTFEAAVRCLPGWPARQLRWCVNLHGIRVRSLNLGHLCFRGNHSESP</sequence>
<comment type="caution">
    <text evidence="1">The sequence shown here is derived from an EMBL/GenBank/DDBJ whole genome shotgun (WGS) entry which is preliminary data.</text>
</comment>
<dbReference type="EMBL" id="CAJNDS010002844">
    <property type="protein sequence ID" value="CAE7616198.1"/>
    <property type="molecule type" value="Genomic_DNA"/>
</dbReference>